<dbReference type="InterPro" id="IPR029066">
    <property type="entry name" value="PLP-binding_barrel"/>
</dbReference>
<evidence type="ECO:0000313" key="6">
    <source>
        <dbReference type="Proteomes" id="UP000811282"/>
    </source>
</evidence>
<dbReference type="RefSeq" id="WP_215668188.1">
    <property type="nucleotide sequence ID" value="NZ_JAFJYC010000001.1"/>
</dbReference>
<dbReference type="PANTHER" id="PTHR10146:SF14">
    <property type="entry name" value="PYRIDOXAL PHOSPHATE HOMEOSTASIS PROTEIN"/>
    <property type="match status" value="1"/>
</dbReference>
<dbReference type="Pfam" id="PF01168">
    <property type="entry name" value="Ala_racemase_N"/>
    <property type="match status" value="1"/>
</dbReference>
<organism evidence="5 6">
    <name type="scientific">Candidatus Sodalis endolongispinus</name>
    <dbReference type="NCBI Taxonomy" id="2812662"/>
    <lineage>
        <taxon>Bacteria</taxon>
        <taxon>Pseudomonadati</taxon>
        <taxon>Pseudomonadota</taxon>
        <taxon>Gammaproteobacteria</taxon>
        <taxon>Enterobacterales</taxon>
        <taxon>Bruguierivoracaceae</taxon>
        <taxon>Sodalis</taxon>
    </lineage>
</organism>
<comment type="similarity">
    <text evidence="2 3">Belongs to the pyridoxal phosphate-binding protein YggS/PROSC family.</text>
</comment>
<dbReference type="CDD" id="cd06824">
    <property type="entry name" value="PLPDE_III_Yggs_like"/>
    <property type="match status" value="1"/>
</dbReference>
<gene>
    <name evidence="5" type="ORF">JZM24_00305</name>
</gene>
<dbReference type="InterPro" id="IPR001608">
    <property type="entry name" value="Ala_racemase_N"/>
</dbReference>
<keyword evidence="1 2" id="KW-0663">Pyridoxal phosphate</keyword>
<evidence type="ECO:0000256" key="1">
    <source>
        <dbReference type="ARBA" id="ARBA00022898"/>
    </source>
</evidence>
<evidence type="ECO:0000313" key="5">
    <source>
        <dbReference type="EMBL" id="MBT9431000.1"/>
    </source>
</evidence>
<feature type="domain" description="Alanine racemase N-terminal" evidence="4">
    <location>
        <begin position="7"/>
        <end position="230"/>
    </location>
</feature>
<evidence type="ECO:0000256" key="2">
    <source>
        <dbReference type="HAMAP-Rule" id="MF_02087"/>
    </source>
</evidence>
<comment type="function">
    <text evidence="2">Pyridoxal 5'-phosphate (PLP)-binding protein, which is involved in PLP homeostasis.</text>
</comment>
<dbReference type="PANTHER" id="PTHR10146">
    <property type="entry name" value="PROLINE SYNTHETASE CO-TRANSCRIBED BACTERIAL HOMOLOG PROTEIN"/>
    <property type="match status" value="1"/>
</dbReference>
<dbReference type="SUPFAM" id="SSF51419">
    <property type="entry name" value="PLP-binding barrel"/>
    <property type="match status" value="1"/>
</dbReference>
<comment type="caution">
    <text evidence="5">The sequence shown here is derived from an EMBL/GenBank/DDBJ whole genome shotgun (WGS) entry which is preliminary data.</text>
</comment>
<dbReference type="PIRSF" id="PIRSF004848">
    <property type="entry name" value="YBL036c_PLPDEIII"/>
    <property type="match status" value="1"/>
</dbReference>
<evidence type="ECO:0000256" key="3">
    <source>
        <dbReference type="RuleBase" id="RU004514"/>
    </source>
</evidence>
<dbReference type="NCBIfam" id="TIGR00044">
    <property type="entry name" value="YggS family pyridoxal phosphate-dependent enzyme"/>
    <property type="match status" value="1"/>
</dbReference>
<sequence length="231" mass="25568">MSIIEQNLQRVHRQIRTAAQDCGRDPRQITLLAVSKTKPVTAIEAAIEAGQRAFGENYVQEGVEKIGWFRERPEGAGLIWHFIGPLQSNKSRSVAENFDWCHTLDRPQLARRLNDQRPVERLPLNVLIQINISGEATKAGIAPEEMLTLAALVTECPRLRLRGLMAIPAPESDFQRQLAVFKRVSALYEALQRVHPGVDTLSLGMTDDMPAAIAAGSTLVRIGTAIFGARE</sequence>
<dbReference type="Gene3D" id="3.20.20.10">
    <property type="entry name" value="Alanine racemase"/>
    <property type="match status" value="1"/>
</dbReference>
<keyword evidence="6" id="KW-1185">Reference proteome</keyword>
<protein>
    <recommendedName>
        <fullName evidence="2">Pyridoxal phosphate homeostasis protein</fullName>
        <shortName evidence="2">PLP homeostasis protein</shortName>
    </recommendedName>
</protein>
<name>A0ABS5Y7L5_9GAMM</name>
<dbReference type="EMBL" id="JAFJYC010000001">
    <property type="protein sequence ID" value="MBT9431000.1"/>
    <property type="molecule type" value="Genomic_DNA"/>
</dbReference>
<evidence type="ECO:0000259" key="4">
    <source>
        <dbReference type="Pfam" id="PF01168"/>
    </source>
</evidence>
<dbReference type="InterPro" id="IPR011078">
    <property type="entry name" value="PyrdxlP_homeostasis"/>
</dbReference>
<feature type="modified residue" description="N6-(pyridoxal phosphate)lysine" evidence="2">
    <location>
        <position position="36"/>
    </location>
</feature>
<proteinExistence type="inferred from homology"/>
<comment type="subunit">
    <text evidence="2">Monomer.</text>
</comment>
<dbReference type="PROSITE" id="PS01211">
    <property type="entry name" value="UPF0001"/>
    <property type="match status" value="1"/>
</dbReference>
<dbReference type="HAMAP" id="MF_02087">
    <property type="entry name" value="PLP_homeostasis"/>
    <property type="match status" value="1"/>
</dbReference>
<dbReference type="Proteomes" id="UP000811282">
    <property type="component" value="Unassembled WGS sequence"/>
</dbReference>
<accession>A0ABS5Y7L5</accession>
<reference evidence="5 6" key="1">
    <citation type="journal article" date="2021" name="Genome Biol. Evol.">
        <title>The evolution of interdependence in a four-way mealybug symbiosis.</title>
        <authorList>
            <person name="Garber A.I."/>
            <person name="Kupper M."/>
            <person name="Laetsch D.R."/>
            <person name="Weldon S.R."/>
            <person name="Ladinsky M.S."/>
            <person name="Bjorkman P.J."/>
            <person name="McCutcheon J.P."/>
        </authorList>
    </citation>
    <scope>NUCLEOTIDE SEQUENCE [LARGE SCALE GENOMIC DNA]</scope>
    <source>
        <strain evidence="5">SOD</strain>
    </source>
</reference>